<feature type="binding site" evidence="14">
    <location>
        <begin position="82"/>
        <end position="83"/>
    </location>
    <ligand>
        <name>NAD(+)</name>
        <dbReference type="ChEBI" id="CHEBI:57540"/>
    </ligand>
</feature>
<feature type="domain" description="BRCT" evidence="16">
    <location>
        <begin position="589"/>
        <end position="670"/>
    </location>
</feature>
<dbReference type="EMBL" id="CP018477">
    <property type="protein sequence ID" value="ASV76990.1"/>
    <property type="molecule type" value="Genomic_DNA"/>
</dbReference>
<feature type="binding site" evidence="14">
    <location>
        <position position="113"/>
    </location>
    <ligand>
        <name>NAD(+)</name>
        <dbReference type="ChEBI" id="CHEBI:57540"/>
    </ligand>
</feature>
<dbReference type="InterPro" id="IPR013840">
    <property type="entry name" value="DNAligase_N"/>
</dbReference>
<evidence type="ECO:0000256" key="2">
    <source>
        <dbReference type="ARBA" id="ARBA00012722"/>
    </source>
</evidence>
<dbReference type="InterPro" id="IPR001679">
    <property type="entry name" value="DNA_ligase"/>
</dbReference>
<keyword evidence="9 14" id="KW-0460">Magnesium</keyword>
<dbReference type="Proteomes" id="UP000215086">
    <property type="component" value="Chromosome"/>
</dbReference>
<evidence type="ECO:0000256" key="7">
    <source>
        <dbReference type="ARBA" id="ARBA00022763"/>
    </source>
</evidence>
<dbReference type="SUPFAM" id="SSF47781">
    <property type="entry name" value="RuvA domain 2-like"/>
    <property type="match status" value="1"/>
</dbReference>
<dbReference type="GO" id="GO:0005829">
    <property type="term" value="C:cytosol"/>
    <property type="evidence" value="ECO:0007669"/>
    <property type="project" value="TreeGrafter"/>
</dbReference>
<dbReference type="EC" id="6.5.1.2" evidence="2 14"/>
<dbReference type="NCBIfam" id="NF005932">
    <property type="entry name" value="PRK07956.1"/>
    <property type="match status" value="1"/>
</dbReference>
<dbReference type="PROSITE" id="PS50172">
    <property type="entry name" value="BRCT"/>
    <property type="match status" value="1"/>
</dbReference>
<feature type="binding site" evidence="14">
    <location>
        <position position="289"/>
    </location>
    <ligand>
        <name>NAD(+)</name>
        <dbReference type="ChEBI" id="CHEBI:57540"/>
    </ligand>
</feature>
<feature type="active site" description="N6-AMP-lysine intermediate" evidence="14">
    <location>
        <position position="115"/>
    </location>
</feature>
<dbReference type="FunFam" id="2.40.50.140:FF:000012">
    <property type="entry name" value="DNA ligase"/>
    <property type="match status" value="1"/>
</dbReference>
<dbReference type="PANTHER" id="PTHR23389">
    <property type="entry name" value="CHROMOSOME TRANSMISSION FIDELITY FACTOR 18"/>
    <property type="match status" value="1"/>
</dbReference>
<dbReference type="InterPro" id="IPR036420">
    <property type="entry name" value="BRCT_dom_sf"/>
</dbReference>
<dbReference type="InterPro" id="IPR010994">
    <property type="entry name" value="RuvA_2-like"/>
</dbReference>
<name>A0A286RM13_9BACT</name>
<dbReference type="Pfam" id="PF01653">
    <property type="entry name" value="DNA_ligase_aden"/>
    <property type="match status" value="1"/>
</dbReference>
<feature type="binding site" evidence="14">
    <location>
        <position position="425"/>
    </location>
    <ligand>
        <name>Zn(2+)</name>
        <dbReference type="ChEBI" id="CHEBI:29105"/>
    </ligand>
</feature>
<dbReference type="PROSITE" id="PS01055">
    <property type="entry name" value="DNA_LIGASE_N1"/>
    <property type="match status" value="1"/>
</dbReference>
<keyword evidence="5 14" id="KW-0235">DNA replication</keyword>
<keyword evidence="14" id="KW-0464">Manganese</keyword>
<dbReference type="GO" id="GO:0046872">
    <property type="term" value="F:metal ion binding"/>
    <property type="evidence" value="ECO:0007669"/>
    <property type="project" value="UniProtKB-KW"/>
</dbReference>
<dbReference type="SUPFAM" id="SSF56091">
    <property type="entry name" value="DNA ligase/mRNA capping enzyme, catalytic domain"/>
    <property type="match status" value="1"/>
</dbReference>
<evidence type="ECO:0000256" key="5">
    <source>
        <dbReference type="ARBA" id="ARBA00022705"/>
    </source>
</evidence>
<evidence type="ECO:0000256" key="14">
    <source>
        <dbReference type="HAMAP-Rule" id="MF_01588"/>
    </source>
</evidence>
<dbReference type="GO" id="GO:0003677">
    <property type="term" value="F:DNA binding"/>
    <property type="evidence" value="ECO:0007669"/>
    <property type="project" value="InterPro"/>
</dbReference>
<keyword evidence="4 14" id="KW-0436">Ligase</keyword>
<comment type="cofactor">
    <cofactor evidence="14">
        <name>Mg(2+)</name>
        <dbReference type="ChEBI" id="CHEBI:18420"/>
    </cofactor>
    <cofactor evidence="14">
        <name>Mn(2+)</name>
        <dbReference type="ChEBI" id="CHEBI:29035"/>
    </cofactor>
</comment>
<dbReference type="SMART" id="SM00532">
    <property type="entry name" value="LIGANc"/>
    <property type="match status" value="1"/>
</dbReference>
<dbReference type="Pfam" id="PF14520">
    <property type="entry name" value="HHH_5"/>
    <property type="match status" value="1"/>
</dbReference>
<dbReference type="SUPFAM" id="SSF52113">
    <property type="entry name" value="BRCT domain"/>
    <property type="match status" value="1"/>
</dbReference>
<dbReference type="OrthoDB" id="9759736at2"/>
<keyword evidence="10 14" id="KW-0520">NAD</keyword>
<dbReference type="HAMAP" id="MF_01588">
    <property type="entry name" value="DNA_ligase_A"/>
    <property type="match status" value="1"/>
</dbReference>
<comment type="function">
    <text evidence="1 14">DNA ligase that catalyzes the formation of phosphodiester linkages between 5'-phosphoryl and 3'-hydroxyl groups in double-stranded DNA using NAD as a coenzyme and as the energy source for the reaction. It is essential for DNA replication and repair of damaged DNA.</text>
</comment>
<dbReference type="SMART" id="SM00292">
    <property type="entry name" value="BRCT"/>
    <property type="match status" value="1"/>
</dbReference>
<proteinExistence type="inferred from homology"/>
<dbReference type="InterPro" id="IPR003583">
    <property type="entry name" value="Hlx-hairpin-Hlx_DNA-bd_motif"/>
</dbReference>
<dbReference type="NCBIfam" id="TIGR00575">
    <property type="entry name" value="dnlj"/>
    <property type="match status" value="1"/>
</dbReference>
<dbReference type="Pfam" id="PF03120">
    <property type="entry name" value="OB_DNA_ligase"/>
    <property type="match status" value="1"/>
</dbReference>
<dbReference type="CDD" id="cd00114">
    <property type="entry name" value="LIGANc"/>
    <property type="match status" value="1"/>
</dbReference>
<dbReference type="Gene3D" id="3.30.470.30">
    <property type="entry name" value="DNA ligase/mRNA capping enzyme"/>
    <property type="match status" value="1"/>
</dbReference>
<dbReference type="Gene3D" id="3.40.50.10190">
    <property type="entry name" value="BRCT domain"/>
    <property type="match status" value="1"/>
</dbReference>
<dbReference type="RefSeq" id="WP_095416641.1">
    <property type="nucleotide sequence ID" value="NZ_CP018477.1"/>
</dbReference>
<evidence type="ECO:0000256" key="6">
    <source>
        <dbReference type="ARBA" id="ARBA00022723"/>
    </source>
</evidence>
<evidence type="ECO:0000256" key="15">
    <source>
        <dbReference type="RuleBase" id="RU000618"/>
    </source>
</evidence>
<keyword evidence="7 14" id="KW-0227">DNA damage</keyword>
<dbReference type="InterPro" id="IPR033136">
    <property type="entry name" value="DNA_ligase_CS"/>
</dbReference>
<organism evidence="17 18">
    <name type="scientific">Thermogutta terrifontis</name>
    <dbReference type="NCBI Taxonomy" id="1331910"/>
    <lineage>
        <taxon>Bacteria</taxon>
        <taxon>Pseudomonadati</taxon>
        <taxon>Planctomycetota</taxon>
        <taxon>Planctomycetia</taxon>
        <taxon>Pirellulales</taxon>
        <taxon>Thermoguttaceae</taxon>
        <taxon>Thermogutta</taxon>
    </lineage>
</organism>
<dbReference type="InterPro" id="IPR013839">
    <property type="entry name" value="DNAligase_adenylation"/>
</dbReference>
<evidence type="ECO:0000256" key="1">
    <source>
        <dbReference type="ARBA" id="ARBA00004067"/>
    </source>
</evidence>
<feature type="binding site" evidence="14">
    <location>
        <position position="407"/>
    </location>
    <ligand>
        <name>Zn(2+)</name>
        <dbReference type="ChEBI" id="CHEBI:29105"/>
    </ligand>
</feature>
<dbReference type="GO" id="GO:0006260">
    <property type="term" value="P:DNA replication"/>
    <property type="evidence" value="ECO:0007669"/>
    <property type="project" value="UniProtKB-KW"/>
</dbReference>
<dbReference type="InterPro" id="IPR041663">
    <property type="entry name" value="DisA/LigA_HHH"/>
</dbReference>
<keyword evidence="6 14" id="KW-0479">Metal-binding</keyword>
<evidence type="ECO:0000256" key="4">
    <source>
        <dbReference type="ARBA" id="ARBA00022598"/>
    </source>
</evidence>
<feature type="binding site" evidence="14">
    <location>
        <position position="313"/>
    </location>
    <ligand>
        <name>NAD(+)</name>
        <dbReference type="ChEBI" id="CHEBI:57540"/>
    </ligand>
</feature>
<feature type="binding site" evidence="14">
    <location>
        <begin position="33"/>
        <end position="37"/>
    </location>
    <ligand>
        <name>NAD(+)</name>
        <dbReference type="ChEBI" id="CHEBI:57540"/>
    </ligand>
</feature>
<dbReference type="Pfam" id="PF03119">
    <property type="entry name" value="DNA_ligase_ZBD"/>
    <property type="match status" value="1"/>
</dbReference>
<evidence type="ECO:0000256" key="8">
    <source>
        <dbReference type="ARBA" id="ARBA00022833"/>
    </source>
</evidence>
<evidence type="ECO:0000259" key="16">
    <source>
        <dbReference type="PROSITE" id="PS50172"/>
    </source>
</evidence>
<dbReference type="PROSITE" id="PS01056">
    <property type="entry name" value="DNA_LIGASE_N2"/>
    <property type="match status" value="1"/>
</dbReference>
<dbReference type="InterPro" id="IPR004150">
    <property type="entry name" value="NAD_DNA_ligase_OB"/>
</dbReference>
<comment type="catalytic activity">
    <reaction evidence="12 14 15">
        <text>NAD(+) + (deoxyribonucleotide)n-3'-hydroxyl + 5'-phospho-(deoxyribonucleotide)m = (deoxyribonucleotide)n+m + AMP + beta-nicotinamide D-nucleotide.</text>
        <dbReference type="EC" id="6.5.1.2"/>
    </reaction>
</comment>
<dbReference type="InterPro" id="IPR012340">
    <property type="entry name" value="NA-bd_OB-fold"/>
</dbReference>
<feature type="binding site" evidence="14">
    <location>
        <position position="430"/>
    </location>
    <ligand>
        <name>Zn(2+)</name>
        <dbReference type="ChEBI" id="CHEBI:29105"/>
    </ligand>
</feature>
<keyword evidence="8 14" id="KW-0862">Zinc</keyword>
<dbReference type="Gene3D" id="1.10.287.610">
    <property type="entry name" value="Helix hairpin bin"/>
    <property type="match status" value="1"/>
</dbReference>
<dbReference type="GO" id="GO:0006281">
    <property type="term" value="P:DNA repair"/>
    <property type="evidence" value="ECO:0007669"/>
    <property type="project" value="UniProtKB-KW"/>
</dbReference>
<dbReference type="FunFam" id="1.10.150.20:FF:000006">
    <property type="entry name" value="DNA ligase"/>
    <property type="match status" value="1"/>
</dbReference>
<feature type="binding site" evidence="14">
    <location>
        <position position="136"/>
    </location>
    <ligand>
        <name>NAD(+)</name>
        <dbReference type="ChEBI" id="CHEBI:57540"/>
    </ligand>
</feature>
<feature type="binding site" evidence="14">
    <location>
        <position position="173"/>
    </location>
    <ligand>
        <name>NAD(+)</name>
        <dbReference type="ChEBI" id="CHEBI:57540"/>
    </ligand>
</feature>
<dbReference type="SMART" id="SM00278">
    <property type="entry name" value="HhH1"/>
    <property type="match status" value="4"/>
</dbReference>
<reference evidence="17 18" key="1">
    <citation type="journal article" name="Front. Microbiol.">
        <title>Sugar Metabolism of the First Thermophilic Planctomycete Thermogutta terrifontis: Comparative Genomic and Transcriptomic Approaches.</title>
        <authorList>
            <person name="Elcheninov A.G."/>
            <person name="Menzel P."/>
            <person name="Gudbergsdottir S.R."/>
            <person name="Slesarev A.I."/>
            <person name="Kadnikov V.V."/>
            <person name="Krogh A."/>
            <person name="Bonch-Osmolovskaya E.A."/>
            <person name="Peng X."/>
            <person name="Kublanov I.V."/>
        </authorList>
    </citation>
    <scope>NUCLEOTIDE SEQUENCE [LARGE SCALE GENOMIC DNA]</scope>
    <source>
        <strain evidence="17 18">R1</strain>
    </source>
</reference>
<evidence type="ECO:0000256" key="11">
    <source>
        <dbReference type="ARBA" id="ARBA00023204"/>
    </source>
</evidence>
<dbReference type="CDD" id="cd17748">
    <property type="entry name" value="BRCT_DNA_ligase_like"/>
    <property type="match status" value="1"/>
</dbReference>
<comment type="similarity">
    <text evidence="13 14">Belongs to the NAD-dependent DNA ligase family. LigA subfamily.</text>
</comment>
<accession>A0A286RM13</accession>
<evidence type="ECO:0000256" key="9">
    <source>
        <dbReference type="ARBA" id="ARBA00022842"/>
    </source>
</evidence>
<dbReference type="FunFam" id="3.30.470.30:FF:000001">
    <property type="entry name" value="DNA ligase"/>
    <property type="match status" value="1"/>
</dbReference>
<dbReference type="Gene3D" id="1.10.150.20">
    <property type="entry name" value="5' to 3' exonuclease, C-terminal subdomain"/>
    <property type="match status" value="2"/>
</dbReference>
<dbReference type="Gene3D" id="2.40.50.140">
    <property type="entry name" value="Nucleic acid-binding proteins"/>
    <property type="match status" value="1"/>
</dbReference>
<dbReference type="InterPro" id="IPR018239">
    <property type="entry name" value="DNA_ligase_AS"/>
</dbReference>
<sequence length="670" mass="75859">MSENVAEEIQRLRELIRYHDYKYYVEASPEISDLEYDRLMQRLRELEEAHPELITPDSPTQRVGEQPIESLQQVPHRVPMLSIENTYSAQEVRNFAQRVQKLLNGEPVEWVVEPKIDGVAVAIHYENGRLVRGVTRGDGFVGDDVTHNIRTVRGVPLRLLGKGHPPMVEIRGEVYMTNSDLVKLNEEQKKRGEPLFANPRNATAGSIRLLDPRICAQRRLRFICHGLGYSEGFDVKTHMEFLEKVKGWGVPIPPGVACFDDIEKAIAYCEEQIEHLHELDFEIDGLVLKVNRFDQRERLGATAKSPRWVMAYKFEKYEAKTRVLQIRVQVGKTGIVTPVADLEPVLLAGTVVAHASLHNADEIERKDVRVGDVVVVEKAGKIIPHIVRVEKHERTRPLPKFKFPTHCPECNTPLVRDEGGVYIRCPNHECPAQIKERLRYYASRDAMDIEGLGEKLIDQLVEKGLVRSYADLYHLTKDQLVKLERMGEKSATKLLKNIEESKNRGLARLLAALAIRHVGTKVAAILARHFRSMDRLRQATVEELSQINEIGPIIARSVYDFLHSERGQHIIEELRRCGVKMTEDVPEESAPKPLAGKTIVVTGTLKNYSRQEIEELIERLGGHAASSVSRNTDFVLVGENPGSKLDKARALGVPTITEEQFEAMIGKRPG</sequence>
<dbReference type="SUPFAM" id="SSF50249">
    <property type="entry name" value="Nucleic acid-binding proteins"/>
    <property type="match status" value="1"/>
</dbReference>
<dbReference type="FunFam" id="1.10.150.20:FF:000007">
    <property type="entry name" value="DNA ligase"/>
    <property type="match status" value="1"/>
</dbReference>
<evidence type="ECO:0000313" key="18">
    <source>
        <dbReference type="Proteomes" id="UP000215086"/>
    </source>
</evidence>
<dbReference type="Pfam" id="PF00533">
    <property type="entry name" value="BRCT"/>
    <property type="match status" value="1"/>
</dbReference>
<dbReference type="FunFam" id="1.10.287.610:FF:000002">
    <property type="entry name" value="DNA ligase"/>
    <property type="match status" value="1"/>
</dbReference>
<evidence type="ECO:0000313" key="17">
    <source>
        <dbReference type="EMBL" id="ASV76990.1"/>
    </source>
</evidence>
<dbReference type="PIRSF" id="PIRSF001604">
    <property type="entry name" value="LigA"/>
    <property type="match status" value="1"/>
</dbReference>
<dbReference type="KEGG" id="ttf:THTE_4389"/>
<evidence type="ECO:0000256" key="3">
    <source>
        <dbReference type="ARBA" id="ARBA00013308"/>
    </source>
</evidence>
<dbReference type="Gene3D" id="6.20.10.30">
    <property type="match status" value="1"/>
</dbReference>
<evidence type="ECO:0000256" key="12">
    <source>
        <dbReference type="ARBA" id="ARBA00034005"/>
    </source>
</evidence>
<dbReference type="InterPro" id="IPR001357">
    <property type="entry name" value="BRCT_dom"/>
</dbReference>
<dbReference type="PANTHER" id="PTHR23389:SF9">
    <property type="entry name" value="DNA LIGASE"/>
    <property type="match status" value="1"/>
</dbReference>
<evidence type="ECO:0000256" key="13">
    <source>
        <dbReference type="ARBA" id="ARBA00060881"/>
    </source>
</evidence>
<dbReference type="Pfam" id="PF12826">
    <property type="entry name" value="HHH_2"/>
    <property type="match status" value="1"/>
</dbReference>
<protein>
    <recommendedName>
        <fullName evidence="3 14">DNA ligase</fullName>
        <ecNumber evidence="2 14">6.5.1.2</ecNumber>
    </recommendedName>
    <alternativeName>
        <fullName evidence="14">Polydeoxyribonucleotide synthase [NAD(+)]</fullName>
    </alternativeName>
</protein>
<dbReference type="AlphaFoldDB" id="A0A286RM13"/>
<keyword evidence="18" id="KW-1185">Reference proteome</keyword>
<keyword evidence="11 14" id="KW-0234">DNA repair</keyword>
<feature type="binding site" evidence="14">
    <location>
        <position position="410"/>
    </location>
    <ligand>
        <name>Zn(2+)</name>
        <dbReference type="ChEBI" id="CHEBI:29105"/>
    </ligand>
</feature>
<dbReference type="GO" id="GO:0003911">
    <property type="term" value="F:DNA ligase (NAD+) activity"/>
    <property type="evidence" value="ECO:0007669"/>
    <property type="project" value="UniProtKB-UniRule"/>
</dbReference>
<dbReference type="InterPro" id="IPR004149">
    <property type="entry name" value="Znf_DNAligase_C4"/>
</dbReference>
<evidence type="ECO:0000256" key="10">
    <source>
        <dbReference type="ARBA" id="ARBA00023027"/>
    </source>
</evidence>
<gene>
    <name evidence="14" type="primary">ligA</name>
    <name evidence="17" type="ORF">THTE_4389</name>
</gene>